<reference evidence="2 3" key="1">
    <citation type="submission" date="2014-11" db="EMBL/GenBank/DDBJ databases">
        <authorList>
            <person name="Zhu J."/>
            <person name="Qi W."/>
            <person name="Song R."/>
        </authorList>
    </citation>
    <scope>NUCLEOTIDE SEQUENCE [LARGE SCALE GENOMIC DNA]</scope>
</reference>
<evidence type="ECO:0008006" key="4">
    <source>
        <dbReference type="Google" id="ProtNLM"/>
    </source>
</evidence>
<dbReference type="SUPFAM" id="SSF56112">
    <property type="entry name" value="Protein kinase-like (PK-like)"/>
    <property type="match status" value="1"/>
</dbReference>
<evidence type="ECO:0000313" key="2">
    <source>
        <dbReference type="EMBL" id="CEM39021.1"/>
    </source>
</evidence>
<dbReference type="PhylomeDB" id="A0A0G4H5F3"/>
<dbReference type="Proteomes" id="UP000041254">
    <property type="component" value="Unassembled WGS sequence"/>
</dbReference>
<dbReference type="VEuPathDB" id="CryptoDB:Vbra_10656"/>
<organism evidence="2 3">
    <name type="scientific">Vitrella brassicaformis (strain CCMP3155)</name>
    <dbReference type="NCBI Taxonomy" id="1169540"/>
    <lineage>
        <taxon>Eukaryota</taxon>
        <taxon>Sar</taxon>
        <taxon>Alveolata</taxon>
        <taxon>Colpodellida</taxon>
        <taxon>Vitrellaceae</taxon>
        <taxon>Vitrella</taxon>
    </lineage>
</organism>
<evidence type="ECO:0000256" key="1">
    <source>
        <dbReference type="SAM" id="MobiDB-lite"/>
    </source>
</evidence>
<proteinExistence type="predicted"/>
<dbReference type="EMBL" id="CDMY01001019">
    <property type="protein sequence ID" value="CEM39021.1"/>
    <property type="molecule type" value="Genomic_DNA"/>
</dbReference>
<accession>A0A0G4H5F3</accession>
<sequence length="326" mass="36090">MTGVPFAEVLAMMEHFVNESAKVVNLVIDPATTVSVKGHVSLLGGEGADLSSVKMPFGRFLVLLLLEGVYRLHRHGLYHGDLNAGNILLPLHPTEAIDPNFGFQIPGEEGVMLSTEISAKDLQLIDFSTMRIIPLTESAPFEWDDIAHISSGSISGLLKTMLARDPGDQKALDMLSALLDPSEACFVHSTRYTSGRQLIKMFEDPRLHADTETDARRSRYMEGVGHRIMIYNALSDHVEWSTQHSIPMPSEARKLVPDVPEKYHYMVDWMAYSCSPAGEENLLRKMAILVLGGQAPPPAVTAEPYRALKRRRDTEEGEEGGKKGRK</sequence>
<dbReference type="InterPro" id="IPR011009">
    <property type="entry name" value="Kinase-like_dom_sf"/>
</dbReference>
<feature type="region of interest" description="Disordered" evidence="1">
    <location>
        <begin position="296"/>
        <end position="326"/>
    </location>
</feature>
<protein>
    <recommendedName>
        <fullName evidence="4">Protein kinase domain-containing protein</fullName>
    </recommendedName>
</protein>
<name>A0A0G4H5F3_VITBC</name>
<keyword evidence="3" id="KW-1185">Reference proteome</keyword>
<dbReference type="AlphaFoldDB" id="A0A0G4H5F3"/>
<evidence type="ECO:0000313" key="3">
    <source>
        <dbReference type="Proteomes" id="UP000041254"/>
    </source>
</evidence>
<gene>
    <name evidence="2" type="ORF">Vbra_10656</name>
</gene>
<dbReference type="InParanoid" id="A0A0G4H5F3"/>
<dbReference type="Gene3D" id="1.10.510.10">
    <property type="entry name" value="Transferase(Phosphotransferase) domain 1"/>
    <property type="match status" value="1"/>
</dbReference>